<sequence>MFLSRHKVKASKSRHIGEPARSRTCPFGEVTSPSGQLAWRKRSQRAARSSRRDCCEGASGRISSHRVSLLGGTARSVPPRMHHGLEVGRPRDWQVRYEHSRRDGGLD</sequence>
<name>A0A0H4X298_9BACT</name>
<dbReference type="PATRIC" id="fig|1297742.4.peg.6796"/>
<dbReference type="Proteomes" id="UP000009026">
    <property type="component" value="Chromosome"/>
</dbReference>
<dbReference type="KEGG" id="mym:A176_006698"/>
<dbReference type="STRING" id="1297742.A176_006698"/>
<evidence type="ECO:0000256" key="1">
    <source>
        <dbReference type="SAM" id="MobiDB-lite"/>
    </source>
</evidence>
<evidence type="ECO:0000313" key="3">
    <source>
        <dbReference type="Proteomes" id="UP000009026"/>
    </source>
</evidence>
<evidence type="ECO:0000313" key="2">
    <source>
        <dbReference type="EMBL" id="AKQ69786.1"/>
    </source>
</evidence>
<dbReference type="AlphaFoldDB" id="A0A0H4X298"/>
<reference evidence="2 3" key="1">
    <citation type="journal article" date="2016" name="PLoS ONE">
        <title>Complete Genome Sequence and Comparative Genomics of a Novel Myxobacterium Myxococcus hansupus.</title>
        <authorList>
            <person name="Sharma G."/>
            <person name="Narwani T."/>
            <person name="Subramanian S."/>
        </authorList>
    </citation>
    <scope>NUCLEOTIDE SEQUENCE [LARGE SCALE GENOMIC DNA]</scope>
    <source>
        <strain evidence="3">mixupus</strain>
    </source>
</reference>
<gene>
    <name evidence="2" type="ORF">A176_006698</name>
</gene>
<accession>A0A0H4X298</accession>
<proteinExistence type="predicted"/>
<organism evidence="2 3">
    <name type="scientific">Pseudomyxococcus hansupus</name>
    <dbReference type="NCBI Taxonomy" id="1297742"/>
    <lineage>
        <taxon>Bacteria</taxon>
        <taxon>Pseudomonadati</taxon>
        <taxon>Myxococcota</taxon>
        <taxon>Myxococcia</taxon>
        <taxon>Myxococcales</taxon>
        <taxon>Cystobacterineae</taxon>
        <taxon>Myxococcaceae</taxon>
        <taxon>Pseudomyxococcus</taxon>
    </lineage>
</organism>
<keyword evidence="3" id="KW-1185">Reference proteome</keyword>
<dbReference type="EMBL" id="CP012109">
    <property type="protein sequence ID" value="AKQ69786.1"/>
    <property type="molecule type" value="Genomic_DNA"/>
</dbReference>
<protein>
    <submittedName>
        <fullName evidence="2">Uncharacterized protein</fullName>
    </submittedName>
</protein>
<feature type="compositionally biased region" description="Basic residues" evidence="1">
    <location>
        <begin position="1"/>
        <end position="14"/>
    </location>
</feature>
<feature type="compositionally biased region" description="Basic residues" evidence="1">
    <location>
        <begin position="39"/>
        <end position="49"/>
    </location>
</feature>
<feature type="region of interest" description="Disordered" evidence="1">
    <location>
        <begin position="1"/>
        <end position="58"/>
    </location>
</feature>